<proteinExistence type="predicted"/>
<dbReference type="Pfam" id="PF00501">
    <property type="entry name" value="AMP-binding"/>
    <property type="match status" value="1"/>
</dbReference>
<organism evidence="3 4">
    <name type="scientific">Qipengyuania spongiae</name>
    <dbReference type="NCBI Taxonomy" id="2909673"/>
    <lineage>
        <taxon>Bacteria</taxon>
        <taxon>Pseudomonadati</taxon>
        <taxon>Pseudomonadota</taxon>
        <taxon>Alphaproteobacteria</taxon>
        <taxon>Sphingomonadales</taxon>
        <taxon>Erythrobacteraceae</taxon>
        <taxon>Qipengyuania</taxon>
    </lineage>
</organism>
<dbReference type="InterPro" id="IPR050237">
    <property type="entry name" value="ATP-dep_AMP-bd_enzyme"/>
</dbReference>
<sequence>MAVNKSYPPAPANYGHARPWDSPIPAEPLPTIFERRAREHPSARLIEFLGRDFTYSEMFGEARRFAAGLIERGIAPGDRVGLFLPNVPTYIAAYYGAMMAGAVVVNFSPLYTVAELSHQVEDSGTRLLVTLDSPMLLPTATKVLDGSALEGLVVAQLATMLPRIKSLALRTLGRKQIAAIPSRDDVSPWSGWLSDAAPALPPLDVEDLALLQYTGGTTGTPKGAMLSHANLASNAMQVDMIDPFDRNEPDIVLGALPMFHVFANTCVLNRTVVKGGAIVMLPRFDAKQVLQAIDRARPRAFPGVPTMFQALLDHERFAKTDWSSLQICISGGAPMPAPVHEKFESATGVRLAEGYGLTESSGVVSTNPYEGLRKRGTIGQPIPGTRVLLLDKEDPTRLAPDGEPGELVVRGPQVMQGYWQRPDTQGTAFAIHDGEPWLRTGDVATIDGDGFLAIVDRIKDMIAVGGFKVFPSEVENALLRHEAVKEVLVIGVPDDYRGEVPRAYVVLNPDHAVSGADLRDWLNTRIGKHERVDEVVIREDLPRTMIGKLDRKALRAEVLPG</sequence>
<accession>A0ABY5SZR9</accession>
<feature type="domain" description="AMP-binding enzyme C-terminal" evidence="2">
    <location>
        <begin position="473"/>
        <end position="548"/>
    </location>
</feature>
<dbReference type="CDD" id="cd05936">
    <property type="entry name" value="FC-FACS_FadD_like"/>
    <property type="match status" value="1"/>
</dbReference>
<evidence type="ECO:0000313" key="3">
    <source>
        <dbReference type="EMBL" id="UVI40032.1"/>
    </source>
</evidence>
<keyword evidence="4" id="KW-1185">Reference proteome</keyword>
<dbReference type="Gene3D" id="3.30.300.30">
    <property type="match status" value="1"/>
</dbReference>
<keyword evidence="3" id="KW-0436">Ligase</keyword>
<dbReference type="EMBL" id="CP092471">
    <property type="protein sequence ID" value="UVI40032.1"/>
    <property type="molecule type" value="Genomic_DNA"/>
</dbReference>
<dbReference type="SUPFAM" id="SSF56801">
    <property type="entry name" value="Acetyl-CoA synthetase-like"/>
    <property type="match status" value="1"/>
</dbReference>
<feature type="domain" description="AMP-dependent synthetase/ligase" evidence="1">
    <location>
        <begin position="33"/>
        <end position="419"/>
    </location>
</feature>
<dbReference type="InterPro" id="IPR000873">
    <property type="entry name" value="AMP-dep_synth/lig_dom"/>
</dbReference>
<dbReference type="InterPro" id="IPR025110">
    <property type="entry name" value="AMP-bd_C"/>
</dbReference>
<name>A0ABY5SZR9_9SPHN</name>
<dbReference type="Pfam" id="PF13193">
    <property type="entry name" value="AMP-binding_C"/>
    <property type="match status" value="1"/>
</dbReference>
<dbReference type="InterPro" id="IPR045851">
    <property type="entry name" value="AMP-bd_C_sf"/>
</dbReference>
<evidence type="ECO:0000259" key="1">
    <source>
        <dbReference type="Pfam" id="PF00501"/>
    </source>
</evidence>
<evidence type="ECO:0000313" key="4">
    <source>
        <dbReference type="Proteomes" id="UP001065265"/>
    </source>
</evidence>
<dbReference type="InterPro" id="IPR042099">
    <property type="entry name" value="ANL_N_sf"/>
</dbReference>
<dbReference type="PANTHER" id="PTHR43767">
    <property type="entry name" value="LONG-CHAIN-FATTY-ACID--COA LIGASE"/>
    <property type="match status" value="1"/>
</dbReference>
<reference evidence="3" key="1">
    <citation type="submission" date="2022-02" db="EMBL/GenBank/DDBJ databases">
        <title>Qipengyuania spongiae sp. nov., isolated from marine sponge.</title>
        <authorList>
            <person name="Li Z."/>
            <person name="Zhang M."/>
        </authorList>
    </citation>
    <scope>NUCLEOTIDE SEQUENCE</scope>
    <source>
        <strain evidence="3">PHS-Z21</strain>
    </source>
</reference>
<dbReference type="PANTHER" id="PTHR43767:SF12">
    <property type="entry name" value="AMP-DEPENDENT SYNTHETASE AND LIGASE"/>
    <property type="match status" value="1"/>
</dbReference>
<dbReference type="GO" id="GO:0016874">
    <property type="term" value="F:ligase activity"/>
    <property type="evidence" value="ECO:0007669"/>
    <property type="project" value="UniProtKB-KW"/>
</dbReference>
<evidence type="ECO:0000259" key="2">
    <source>
        <dbReference type="Pfam" id="PF13193"/>
    </source>
</evidence>
<dbReference type="Gene3D" id="3.40.50.12780">
    <property type="entry name" value="N-terminal domain of ligase-like"/>
    <property type="match status" value="1"/>
</dbReference>
<dbReference type="Proteomes" id="UP001065265">
    <property type="component" value="Chromosome"/>
</dbReference>
<gene>
    <name evidence="3" type="ORF">L1F33_03490</name>
</gene>
<protein>
    <submittedName>
        <fullName evidence="3">Long-chain fatty acid--CoA ligase</fullName>
    </submittedName>
</protein>
<dbReference type="InterPro" id="IPR020845">
    <property type="entry name" value="AMP-binding_CS"/>
</dbReference>
<dbReference type="PROSITE" id="PS00455">
    <property type="entry name" value="AMP_BINDING"/>
    <property type="match status" value="1"/>
</dbReference>
<dbReference type="RefSeq" id="WP_265559944.1">
    <property type="nucleotide sequence ID" value="NZ_CP092471.1"/>
</dbReference>